<dbReference type="Proteomes" id="UP000298030">
    <property type="component" value="Unassembled WGS sequence"/>
</dbReference>
<accession>A0A4Y7S7Z4</accession>
<evidence type="ECO:0000313" key="7">
    <source>
        <dbReference type="Proteomes" id="UP000298030"/>
    </source>
</evidence>
<dbReference type="OrthoDB" id="407298at2759"/>
<organism evidence="6 7">
    <name type="scientific">Coprinellus micaceus</name>
    <name type="common">Glistening ink-cap mushroom</name>
    <name type="synonym">Coprinus micaceus</name>
    <dbReference type="NCBI Taxonomy" id="71717"/>
    <lineage>
        <taxon>Eukaryota</taxon>
        <taxon>Fungi</taxon>
        <taxon>Dikarya</taxon>
        <taxon>Basidiomycota</taxon>
        <taxon>Agaricomycotina</taxon>
        <taxon>Agaricomycetes</taxon>
        <taxon>Agaricomycetidae</taxon>
        <taxon>Agaricales</taxon>
        <taxon>Agaricineae</taxon>
        <taxon>Psathyrellaceae</taxon>
        <taxon>Coprinellus</taxon>
    </lineage>
</organism>
<feature type="domain" description="Lipoxygenase" evidence="5">
    <location>
        <begin position="1"/>
        <end position="537"/>
    </location>
</feature>
<reference evidence="6 7" key="1">
    <citation type="journal article" date="2019" name="Nat. Ecol. Evol.">
        <title>Megaphylogeny resolves global patterns of mushroom evolution.</title>
        <authorList>
            <person name="Varga T."/>
            <person name="Krizsan K."/>
            <person name="Foldi C."/>
            <person name="Dima B."/>
            <person name="Sanchez-Garcia M."/>
            <person name="Sanchez-Ramirez S."/>
            <person name="Szollosi G.J."/>
            <person name="Szarkandi J.G."/>
            <person name="Papp V."/>
            <person name="Albert L."/>
            <person name="Andreopoulos W."/>
            <person name="Angelini C."/>
            <person name="Antonin V."/>
            <person name="Barry K.W."/>
            <person name="Bougher N.L."/>
            <person name="Buchanan P."/>
            <person name="Buyck B."/>
            <person name="Bense V."/>
            <person name="Catcheside P."/>
            <person name="Chovatia M."/>
            <person name="Cooper J."/>
            <person name="Damon W."/>
            <person name="Desjardin D."/>
            <person name="Finy P."/>
            <person name="Geml J."/>
            <person name="Haridas S."/>
            <person name="Hughes K."/>
            <person name="Justo A."/>
            <person name="Karasinski D."/>
            <person name="Kautmanova I."/>
            <person name="Kiss B."/>
            <person name="Kocsube S."/>
            <person name="Kotiranta H."/>
            <person name="LaButti K.M."/>
            <person name="Lechner B.E."/>
            <person name="Liimatainen K."/>
            <person name="Lipzen A."/>
            <person name="Lukacs Z."/>
            <person name="Mihaltcheva S."/>
            <person name="Morgado L.N."/>
            <person name="Niskanen T."/>
            <person name="Noordeloos M.E."/>
            <person name="Ohm R.A."/>
            <person name="Ortiz-Santana B."/>
            <person name="Ovrebo C."/>
            <person name="Racz N."/>
            <person name="Riley R."/>
            <person name="Savchenko A."/>
            <person name="Shiryaev A."/>
            <person name="Soop K."/>
            <person name="Spirin V."/>
            <person name="Szebenyi C."/>
            <person name="Tomsovsky M."/>
            <person name="Tulloss R.E."/>
            <person name="Uehling J."/>
            <person name="Grigoriev I.V."/>
            <person name="Vagvolgyi C."/>
            <person name="Papp T."/>
            <person name="Martin F.M."/>
            <person name="Miettinen O."/>
            <person name="Hibbett D.S."/>
            <person name="Nagy L.G."/>
        </authorList>
    </citation>
    <scope>NUCLEOTIDE SEQUENCE [LARGE SCALE GENOMIC DNA]</scope>
    <source>
        <strain evidence="6 7">FP101781</strain>
    </source>
</reference>
<evidence type="ECO:0000256" key="2">
    <source>
        <dbReference type="ARBA" id="ARBA00022723"/>
    </source>
</evidence>
<dbReference type="GO" id="GO:0043651">
    <property type="term" value="P:linoleic acid metabolic process"/>
    <property type="evidence" value="ECO:0007669"/>
    <property type="project" value="UniProtKB-ARBA"/>
</dbReference>
<dbReference type="InterPro" id="IPR036226">
    <property type="entry name" value="LipOase_C_sf"/>
</dbReference>
<gene>
    <name evidence="6" type="ORF">FA13DRAFT_1746744</name>
</gene>
<evidence type="ECO:0000259" key="5">
    <source>
        <dbReference type="PROSITE" id="PS51393"/>
    </source>
</evidence>
<dbReference type="Gene3D" id="1.20.245.10">
    <property type="entry name" value="Lipoxygenase-1, Domain 5"/>
    <property type="match status" value="1"/>
</dbReference>
<evidence type="ECO:0000313" key="6">
    <source>
        <dbReference type="EMBL" id="TEB17475.1"/>
    </source>
</evidence>
<dbReference type="PROSITE" id="PS51393">
    <property type="entry name" value="LIPOXYGENASE_3"/>
    <property type="match status" value="1"/>
</dbReference>
<sequence length="537" mass="61387">MFNEVAHDQENLRRKRELYRWSTIGGYPPYLLCSLRMTRRTHSKSDKHRFDAVQEQGIRTGCQDLWQQADVYKEKNVGLRPDWYTDAVFAQQHFTGVNPTALKRASDDWVKAFAKAFQLISTYPSSLYVVDNSDYPPGHPVQTPNGPVYGQPAYGCASITLFSLSDFGRLHPLAICLDYKGSLEKSVTIFNKCLTAYASSDSEAEDWPWRFAKMCSMTSDWTRHELAVHLTETHLVEEAIIIAAQRNLPDSHIVYQLLKEHWYKTLSLNYLARATLVPKFIEGVAPLELPHIMNFIKQSYMNFDFVGRYAPTDLKDRGFDPSKLDDKKFHNYLYARNISKIWVVLRSFVSDVLRAAYPNGDVDVLADKFIPGFCTEMRSQQGGQLPSFPRRIETLDELIDMHNAINYLQQFYLSFVPNRPGSLAAPLPSDLKELQAYTEDNILDALPVKGLDIGEWMLMAQVPYLLSAEVDAKSNIEQYAADTLHSKDSRIKAAGPAFQKKILALKPVFDKYNKEMDDKVTEYHVLDPKLIARSILI</sequence>
<dbReference type="InterPro" id="IPR000907">
    <property type="entry name" value="LipOase"/>
</dbReference>
<proteinExistence type="predicted"/>
<dbReference type="GO" id="GO:0046872">
    <property type="term" value="F:metal ion binding"/>
    <property type="evidence" value="ECO:0007669"/>
    <property type="project" value="UniProtKB-KW"/>
</dbReference>
<dbReference type="EMBL" id="QPFP01000302">
    <property type="protein sequence ID" value="TEB17475.1"/>
    <property type="molecule type" value="Genomic_DNA"/>
</dbReference>
<dbReference type="GO" id="GO:0016702">
    <property type="term" value="F:oxidoreductase activity, acting on single donors with incorporation of molecular oxygen, incorporation of two atoms of oxygen"/>
    <property type="evidence" value="ECO:0007669"/>
    <property type="project" value="InterPro"/>
</dbReference>
<keyword evidence="7" id="KW-1185">Reference proteome</keyword>
<evidence type="ECO:0000256" key="1">
    <source>
        <dbReference type="ARBA" id="ARBA00021175"/>
    </source>
</evidence>
<evidence type="ECO:0000256" key="4">
    <source>
        <dbReference type="ARBA" id="ARBA00023002"/>
    </source>
</evidence>
<keyword evidence="3" id="KW-0223">Dioxygenase</keyword>
<keyword evidence="2" id="KW-0479">Metal-binding</keyword>
<keyword evidence="4" id="KW-0560">Oxidoreductase</keyword>
<dbReference type="Pfam" id="PF00305">
    <property type="entry name" value="Lipoxygenase"/>
    <property type="match status" value="1"/>
</dbReference>
<dbReference type="GO" id="GO:0034440">
    <property type="term" value="P:lipid oxidation"/>
    <property type="evidence" value="ECO:0007669"/>
    <property type="project" value="InterPro"/>
</dbReference>
<name>A0A4Y7S7Z4_COPMI</name>
<protein>
    <recommendedName>
        <fullName evidence="1">Manganese lipoxygenase</fullName>
    </recommendedName>
</protein>
<dbReference type="STRING" id="71717.A0A4Y7S7Z4"/>
<dbReference type="PANTHER" id="PTHR11771">
    <property type="entry name" value="LIPOXYGENASE"/>
    <property type="match status" value="1"/>
</dbReference>
<evidence type="ECO:0000256" key="3">
    <source>
        <dbReference type="ARBA" id="ARBA00022964"/>
    </source>
</evidence>
<dbReference type="AlphaFoldDB" id="A0A4Y7S7Z4"/>
<dbReference type="InterPro" id="IPR013819">
    <property type="entry name" value="LipOase_C"/>
</dbReference>
<comment type="caution">
    <text evidence="6">The sequence shown here is derived from an EMBL/GenBank/DDBJ whole genome shotgun (WGS) entry which is preliminary data.</text>
</comment>
<dbReference type="SUPFAM" id="SSF48484">
    <property type="entry name" value="Lipoxigenase"/>
    <property type="match status" value="1"/>
</dbReference>